<dbReference type="CDD" id="cd07037">
    <property type="entry name" value="TPP_PYR_MenD"/>
    <property type="match status" value="1"/>
</dbReference>
<dbReference type="GO" id="GO:0070204">
    <property type="term" value="F:2-succinyl-5-enolpyruvyl-6-hydroxy-3-cyclohexene-1-carboxylic-acid synthase activity"/>
    <property type="evidence" value="ECO:0007669"/>
    <property type="project" value="UniProtKB-UniRule"/>
</dbReference>
<dbReference type="InterPro" id="IPR004433">
    <property type="entry name" value="MenaQ_synth_MenD"/>
</dbReference>
<dbReference type="InterPro" id="IPR029061">
    <property type="entry name" value="THDP-binding"/>
</dbReference>
<name>A0A2N0VL59_9BACT</name>
<evidence type="ECO:0000259" key="8">
    <source>
        <dbReference type="Pfam" id="PF02775"/>
    </source>
</evidence>
<comment type="pathway">
    <text evidence="7">Quinol/quinone metabolism; menaquinone biosynthesis.</text>
</comment>
<comment type="similarity">
    <text evidence="7">Belongs to the TPP enzyme family. MenD subfamily.</text>
</comment>
<dbReference type="GO" id="GO:0030145">
    <property type="term" value="F:manganese ion binding"/>
    <property type="evidence" value="ECO:0007669"/>
    <property type="project" value="UniProtKB-UniRule"/>
</dbReference>
<dbReference type="PANTHER" id="PTHR42916">
    <property type="entry name" value="2-SUCCINYL-5-ENOLPYRUVYL-6-HYDROXY-3-CYCLOHEXENE-1-CARBOXYLATE SYNTHASE"/>
    <property type="match status" value="1"/>
</dbReference>
<dbReference type="GO" id="GO:0009234">
    <property type="term" value="P:menaquinone biosynthetic process"/>
    <property type="evidence" value="ECO:0007669"/>
    <property type="project" value="UniProtKB-UniRule"/>
</dbReference>
<keyword evidence="11" id="KW-1185">Reference proteome</keyword>
<dbReference type="CDD" id="cd02009">
    <property type="entry name" value="TPP_SHCHC_synthase"/>
    <property type="match status" value="1"/>
</dbReference>
<dbReference type="InterPro" id="IPR012001">
    <property type="entry name" value="Thiamin_PyroP_enz_TPP-bd_dom"/>
</dbReference>
<dbReference type="EC" id="2.2.1.9" evidence="7"/>
<keyword evidence="3 7" id="KW-0479">Metal-binding</keyword>
<keyword evidence="4 7" id="KW-0460">Magnesium</keyword>
<evidence type="ECO:0000256" key="7">
    <source>
        <dbReference type="HAMAP-Rule" id="MF_01659"/>
    </source>
</evidence>
<gene>
    <name evidence="7" type="primary">menD</name>
    <name evidence="10" type="ORF">CWD77_05615</name>
</gene>
<evidence type="ECO:0000256" key="3">
    <source>
        <dbReference type="ARBA" id="ARBA00022723"/>
    </source>
</evidence>
<proteinExistence type="inferred from homology"/>
<keyword evidence="1 7" id="KW-0474">Menaquinone biosynthesis</keyword>
<feature type="domain" description="Thiamine pyrophosphate enzyme N-terminal TPP-binding" evidence="9">
    <location>
        <begin position="12"/>
        <end position="121"/>
    </location>
</feature>
<keyword evidence="2 7" id="KW-0808">Transferase</keyword>
<dbReference type="GO" id="GO:0030976">
    <property type="term" value="F:thiamine pyrophosphate binding"/>
    <property type="evidence" value="ECO:0007669"/>
    <property type="project" value="UniProtKB-UniRule"/>
</dbReference>
<organism evidence="10 11">
    <name type="scientific">Rhodohalobacter barkolensis</name>
    <dbReference type="NCBI Taxonomy" id="2053187"/>
    <lineage>
        <taxon>Bacteria</taxon>
        <taxon>Pseudomonadati</taxon>
        <taxon>Balneolota</taxon>
        <taxon>Balneolia</taxon>
        <taxon>Balneolales</taxon>
        <taxon>Balneolaceae</taxon>
        <taxon>Rhodohalobacter</taxon>
    </lineage>
</organism>
<dbReference type="NCBIfam" id="TIGR00173">
    <property type="entry name" value="menD"/>
    <property type="match status" value="1"/>
</dbReference>
<protein>
    <recommendedName>
        <fullName evidence="7">2-succinyl-5-enolpyruvyl-6-hydroxy-3-cyclohexene-1-carboxylate synthase</fullName>
        <shortName evidence="7">SEPHCHC synthase</shortName>
        <ecNumber evidence="7">2.2.1.9</ecNumber>
    </recommendedName>
    <alternativeName>
        <fullName evidence="7">Menaquinone biosynthesis protein MenD</fullName>
    </alternativeName>
</protein>
<feature type="domain" description="Thiamine pyrophosphate enzyme TPP-binding" evidence="8">
    <location>
        <begin position="430"/>
        <end position="531"/>
    </location>
</feature>
<evidence type="ECO:0000256" key="6">
    <source>
        <dbReference type="ARBA" id="ARBA00023211"/>
    </source>
</evidence>
<comment type="caution">
    <text evidence="10">The sequence shown here is derived from an EMBL/GenBank/DDBJ whole genome shotgun (WGS) entry which is preliminary data.</text>
</comment>
<comment type="cofactor">
    <cofactor evidence="7">
        <name>thiamine diphosphate</name>
        <dbReference type="ChEBI" id="CHEBI:58937"/>
    </cofactor>
    <text evidence="7">Binds 1 thiamine pyrophosphate per subunit.</text>
</comment>
<evidence type="ECO:0000256" key="4">
    <source>
        <dbReference type="ARBA" id="ARBA00022842"/>
    </source>
</evidence>
<comment type="function">
    <text evidence="7">Catalyzes the thiamine diphosphate-dependent decarboxylation of 2-oxoglutarate and the subsequent addition of the resulting succinic semialdehyde-thiamine pyrophosphate anion to isochorismate to yield 2-succinyl-5-enolpyruvyl-6-hydroxy-3-cyclohexene-1-carboxylate (SEPHCHC).</text>
</comment>
<comment type="pathway">
    <text evidence="7">Quinol/quinone metabolism; 1,4-dihydroxy-2-naphthoate biosynthesis; 1,4-dihydroxy-2-naphthoate from chorismate: step 2/7.</text>
</comment>
<dbReference type="Pfam" id="PF02775">
    <property type="entry name" value="TPP_enzyme_C"/>
    <property type="match status" value="1"/>
</dbReference>
<evidence type="ECO:0000256" key="2">
    <source>
        <dbReference type="ARBA" id="ARBA00022679"/>
    </source>
</evidence>
<dbReference type="HAMAP" id="MF_01659">
    <property type="entry name" value="MenD"/>
    <property type="match status" value="1"/>
</dbReference>
<reference evidence="10 11" key="1">
    <citation type="submission" date="2017-11" db="EMBL/GenBank/DDBJ databases">
        <title>Rhodohalobacter 15182 sp. nov., isolated from a salt lake.</title>
        <authorList>
            <person name="Han S."/>
        </authorList>
    </citation>
    <scope>NUCLEOTIDE SEQUENCE [LARGE SCALE GENOMIC DNA]</scope>
    <source>
        <strain evidence="10 11">15182</strain>
    </source>
</reference>
<dbReference type="RefSeq" id="WP_101072225.1">
    <property type="nucleotide sequence ID" value="NZ_PISP01000001.1"/>
</dbReference>
<sequence>MNSHLRWTSEFLNALYQHGVQHAIISPGSRSTPLTIAAAIHPGIKKQIVLDERSAGFIALGIGKATGIPAVLICTSGTAAANYLPAITEAKESGVSMIVLTADRPPNLRGIGSSQTVDQIKLYGDQAVFFHEAGEPCFDQADLKRLRYAAKQAAESSIDLGGAAHLNFPFRKPLEPTSGEIQFEKKQLSESYSNEKLQSSIQVSQRTIRLDKDIIKLITDSKRPLIVAGPANSNHRLINQIKDFSEWLNSPVIAEPGSGFSNSEYQVHRYEQFLRSEEKRESLQPDLILRFGDQPFTKSMLVALDAWSEVPTIYFSSRKSTQDHSMSVNHKVECQSSDQFDYADLQFESDPDWISKWKKADQFADIQLKKSIEKTEALTDGHVFHFLSNRLEKNWKIMLSNSFIPRDMAMFGESRIGQFVNRGAAGIDGILSTAIGIAKSTESPVCCVTGDLAFLHDSNALLSLQKIQHPFIIAVINNGGGNIFKMLPVSENKEFFRDYFITPQNVKIQELAEAHSIPFRRVQSKDELKSLDLMDIDGVQLIEFVTDPDESMKQRRTLWEM</sequence>
<accession>A0A2N0VL59</accession>
<dbReference type="PANTHER" id="PTHR42916:SF1">
    <property type="entry name" value="PROTEIN PHYLLO, CHLOROPLASTIC"/>
    <property type="match status" value="1"/>
</dbReference>
<dbReference type="SUPFAM" id="SSF52518">
    <property type="entry name" value="Thiamin diphosphate-binding fold (THDP-binding)"/>
    <property type="match status" value="2"/>
</dbReference>
<evidence type="ECO:0000259" key="9">
    <source>
        <dbReference type="Pfam" id="PF02776"/>
    </source>
</evidence>
<dbReference type="EMBL" id="PISP01000001">
    <property type="protein sequence ID" value="PKD44937.1"/>
    <property type="molecule type" value="Genomic_DNA"/>
</dbReference>
<dbReference type="Pfam" id="PF02776">
    <property type="entry name" value="TPP_enzyme_N"/>
    <property type="match status" value="1"/>
</dbReference>
<evidence type="ECO:0000313" key="10">
    <source>
        <dbReference type="EMBL" id="PKD44937.1"/>
    </source>
</evidence>
<dbReference type="UniPathway" id="UPA00079"/>
<comment type="catalytic activity">
    <reaction evidence="7">
        <text>isochorismate + 2-oxoglutarate + H(+) = 5-enolpyruvoyl-6-hydroxy-2-succinyl-cyclohex-3-ene-1-carboxylate + CO2</text>
        <dbReference type="Rhea" id="RHEA:25593"/>
        <dbReference type="ChEBI" id="CHEBI:15378"/>
        <dbReference type="ChEBI" id="CHEBI:16526"/>
        <dbReference type="ChEBI" id="CHEBI:16810"/>
        <dbReference type="ChEBI" id="CHEBI:29780"/>
        <dbReference type="ChEBI" id="CHEBI:58818"/>
        <dbReference type="EC" id="2.2.1.9"/>
    </reaction>
</comment>
<dbReference type="GO" id="GO:0000287">
    <property type="term" value="F:magnesium ion binding"/>
    <property type="evidence" value="ECO:0007669"/>
    <property type="project" value="UniProtKB-UniRule"/>
</dbReference>
<keyword evidence="6 7" id="KW-0464">Manganese</keyword>
<comment type="subunit">
    <text evidence="7">Homodimer.</text>
</comment>
<dbReference type="Gene3D" id="3.40.50.1220">
    <property type="entry name" value="TPP-binding domain"/>
    <property type="match status" value="1"/>
</dbReference>
<evidence type="ECO:0000313" key="11">
    <source>
        <dbReference type="Proteomes" id="UP000233398"/>
    </source>
</evidence>
<evidence type="ECO:0000256" key="5">
    <source>
        <dbReference type="ARBA" id="ARBA00023052"/>
    </source>
</evidence>
<dbReference type="AlphaFoldDB" id="A0A2N0VL59"/>
<dbReference type="Gene3D" id="3.40.50.970">
    <property type="match status" value="2"/>
</dbReference>
<dbReference type="InterPro" id="IPR011766">
    <property type="entry name" value="TPP_enzyme_TPP-bd"/>
</dbReference>
<dbReference type="InterPro" id="IPR029035">
    <property type="entry name" value="DHS-like_NAD/FAD-binding_dom"/>
</dbReference>
<dbReference type="SUPFAM" id="SSF52467">
    <property type="entry name" value="DHS-like NAD/FAD-binding domain"/>
    <property type="match status" value="1"/>
</dbReference>
<keyword evidence="5 7" id="KW-0786">Thiamine pyrophosphate</keyword>
<evidence type="ECO:0000256" key="1">
    <source>
        <dbReference type="ARBA" id="ARBA00022428"/>
    </source>
</evidence>
<dbReference type="Proteomes" id="UP000233398">
    <property type="component" value="Unassembled WGS sequence"/>
</dbReference>
<dbReference type="UniPathway" id="UPA01057">
    <property type="reaction ID" value="UER00164"/>
</dbReference>
<dbReference type="OrthoDB" id="9791859at2"/>
<comment type="cofactor">
    <cofactor evidence="7">
        <name>Mg(2+)</name>
        <dbReference type="ChEBI" id="CHEBI:18420"/>
    </cofactor>
    <cofactor evidence="7">
        <name>Mn(2+)</name>
        <dbReference type="ChEBI" id="CHEBI:29035"/>
    </cofactor>
</comment>
<dbReference type="PIRSF" id="PIRSF004983">
    <property type="entry name" value="MenD"/>
    <property type="match status" value="1"/>
</dbReference>